<dbReference type="Gene3D" id="1.10.45.10">
    <property type="entry name" value="Vanillyl-alcohol Oxidase, Chain A, domain 4"/>
    <property type="match status" value="1"/>
</dbReference>
<comment type="cofactor">
    <cofactor evidence="1">
        <name>FAD</name>
        <dbReference type="ChEBI" id="CHEBI:57692"/>
    </cofactor>
</comment>
<dbReference type="GO" id="GO:0005739">
    <property type="term" value="C:mitochondrion"/>
    <property type="evidence" value="ECO:0000318"/>
    <property type="project" value="GO_Central"/>
</dbReference>
<comment type="catalytic activity">
    <reaction evidence="9">
        <text>(R)-malate + A = oxaloacetate + AH2</text>
        <dbReference type="Rhea" id="RHEA:67460"/>
        <dbReference type="ChEBI" id="CHEBI:13193"/>
        <dbReference type="ChEBI" id="CHEBI:15588"/>
        <dbReference type="ChEBI" id="CHEBI:16452"/>
        <dbReference type="ChEBI" id="CHEBI:17499"/>
    </reaction>
    <physiologicalReaction direction="left-to-right" evidence="9">
        <dbReference type="Rhea" id="RHEA:67461"/>
    </physiologicalReaction>
</comment>
<dbReference type="InterPro" id="IPR004113">
    <property type="entry name" value="FAD-bd_oxidored_4_C"/>
</dbReference>
<dbReference type="eggNOG" id="KOG1232">
    <property type="taxonomic scope" value="Eukaryota"/>
</dbReference>
<dbReference type="InterPro" id="IPR006094">
    <property type="entry name" value="Oxid_FAD_bind_N"/>
</dbReference>
<evidence type="ECO:0000256" key="1">
    <source>
        <dbReference type="ARBA" id="ARBA00001974"/>
    </source>
</evidence>
<keyword evidence="12" id="KW-1185">Reference proteome</keyword>
<comment type="similarity">
    <text evidence="2">Belongs to the FAD-binding oxidoreductase/transferase type 4 family.</text>
</comment>
<dbReference type="PANTHER" id="PTHR43716">
    <property type="entry name" value="D-2-HYDROXYGLUTARATE DEHYDROGENASE, MITOCHONDRIAL"/>
    <property type="match status" value="1"/>
</dbReference>
<dbReference type="PROSITE" id="PS51387">
    <property type="entry name" value="FAD_PCMH"/>
    <property type="match status" value="1"/>
</dbReference>
<evidence type="ECO:0000259" key="10">
    <source>
        <dbReference type="PROSITE" id="PS51387"/>
    </source>
</evidence>
<dbReference type="Gene3D" id="3.30.70.2190">
    <property type="match status" value="1"/>
</dbReference>
<feature type="domain" description="FAD-binding PCMH-type" evidence="10">
    <location>
        <begin position="11"/>
        <end position="189"/>
    </location>
</feature>
<dbReference type="Gene3D" id="3.30.465.10">
    <property type="match status" value="1"/>
</dbReference>
<accession>B3S946</accession>
<dbReference type="InterPro" id="IPR016169">
    <property type="entry name" value="FAD-bd_PCMH_sub2"/>
</dbReference>
<evidence type="ECO:0000256" key="5">
    <source>
        <dbReference type="ARBA" id="ARBA00023002"/>
    </source>
</evidence>
<dbReference type="PANTHER" id="PTHR43716:SF1">
    <property type="entry name" value="D-2-HYDROXYGLUTARATE DEHYDROGENASE, MITOCHONDRIAL"/>
    <property type="match status" value="1"/>
</dbReference>
<dbReference type="InParanoid" id="B3S946"/>
<dbReference type="CTD" id="6757889"/>
<dbReference type="GO" id="GO:0071949">
    <property type="term" value="F:FAD binding"/>
    <property type="evidence" value="ECO:0007669"/>
    <property type="project" value="InterPro"/>
</dbReference>
<keyword evidence="3" id="KW-0285">Flavoprotein</keyword>
<protein>
    <recommendedName>
        <fullName evidence="7">D-2-hydroxyglutarate dehydrogenase, mitochondrial</fullName>
        <ecNumber evidence="6">1.1.99.39</ecNumber>
    </recommendedName>
</protein>
<dbReference type="InterPro" id="IPR016164">
    <property type="entry name" value="FAD-linked_Oxase-like_C"/>
</dbReference>
<dbReference type="Gene3D" id="3.30.70.2740">
    <property type="match status" value="1"/>
</dbReference>
<dbReference type="EC" id="1.1.99.39" evidence="6"/>
<dbReference type="PhylomeDB" id="B3S946"/>
<dbReference type="Pfam" id="PF02913">
    <property type="entry name" value="FAD-oxidase_C"/>
    <property type="match status" value="1"/>
</dbReference>
<dbReference type="EMBL" id="DS985257">
    <property type="protein sequence ID" value="EDV20810.1"/>
    <property type="molecule type" value="Genomic_DNA"/>
</dbReference>
<name>B3S946_TRIAD</name>
<evidence type="ECO:0000313" key="11">
    <source>
        <dbReference type="EMBL" id="EDV20810.1"/>
    </source>
</evidence>
<evidence type="ECO:0000256" key="2">
    <source>
        <dbReference type="ARBA" id="ARBA00008000"/>
    </source>
</evidence>
<dbReference type="KEGG" id="tad:TRIADDRAFT_31230"/>
<evidence type="ECO:0000256" key="7">
    <source>
        <dbReference type="ARBA" id="ARBA00039639"/>
    </source>
</evidence>
<evidence type="ECO:0000256" key="6">
    <source>
        <dbReference type="ARBA" id="ARBA00039003"/>
    </source>
</evidence>
<dbReference type="HOGENOM" id="CLU_017779_4_1_1"/>
<evidence type="ECO:0000256" key="3">
    <source>
        <dbReference type="ARBA" id="ARBA00022630"/>
    </source>
</evidence>
<dbReference type="GO" id="GO:0051990">
    <property type="term" value="F:(R)-2-hydroxyglutarate dehydrogenase activity"/>
    <property type="evidence" value="ECO:0007669"/>
    <property type="project" value="UniProtKB-EC"/>
</dbReference>
<reference evidence="11 12" key="1">
    <citation type="journal article" date="2008" name="Nature">
        <title>The Trichoplax genome and the nature of placozoans.</title>
        <authorList>
            <person name="Srivastava M."/>
            <person name="Begovic E."/>
            <person name="Chapman J."/>
            <person name="Putnam N.H."/>
            <person name="Hellsten U."/>
            <person name="Kawashima T."/>
            <person name="Kuo A."/>
            <person name="Mitros T."/>
            <person name="Salamov A."/>
            <person name="Carpenter M.L."/>
            <person name="Signorovitch A.Y."/>
            <person name="Moreno M.A."/>
            <person name="Kamm K."/>
            <person name="Grimwood J."/>
            <person name="Schmutz J."/>
            <person name="Shapiro H."/>
            <person name="Grigoriev I.V."/>
            <person name="Buss L.W."/>
            <person name="Schierwater B."/>
            <person name="Dellaporta S.L."/>
            <person name="Rokhsar D.S."/>
        </authorList>
    </citation>
    <scope>NUCLEOTIDE SEQUENCE [LARGE SCALE GENOMIC DNA]</scope>
    <source>
        <strain evidence="11 12">Grell-BS-1999</strain>
    </source>
</reference>
<dbReference type="GeneID" id="6757889"/>
<evidence type="ECO:0000256" key="9">
    <source>
        <dbReference type="ARBA" id="ARBA00049267"/>
    </source>
</evidence>
<evidence type="ECO:0000256" key="4">
    <source>
        <dbReference type="ARBA" id="ARBA00022827"/>
    </source>
</evidence>
<dbReference type="Pfam" id="PF01565">
    <property type="entry name" value="FAD_binding_4"/>
    <property type="match status" value="1"/>
</dbReference>
<dbReference type="InterPro" id="IPR051264">
    <property type="entry name" value="FAD-oxidored/transferase_4"/>
</dbReference>
<organism evidence="11 12">
    <name type="scientific">Trichoplax adhaerens</name>
    <name type="common">Trichoplax reptans</name>
    <dbReference type="NCBI Taxonomy" id="10228"/>
    <lineage>
        <taxon>Eukaryota</taxon>
        <taxon>Metazoa</taxon>
        <taxon>Placozoa</taxon>
        <taxon>Uniplacotomia</taxon>
        <taxon>Trichoplacea</taxon>
        <taxon>Trichoplacidae</taxon>
        <taxon>Trichoplax</taxon>
    </lineage>
</organism>
<keyword evidence="5" id="KW-0560">Oxidoreductase</keyword>
<dbReference type="OMA" id="HELWHIR"/>
<keyword evidence="4" id="KW-0274">FAD</keyword>
<dbReference type="RefSeq" id="XP_002116751.1">
    <property type="nucleotide sequence ID" value="XM_002116715.1"/>
</dbReference>
<dbReference type="Gene3D" id="3.30.43.10">
    <property type="entry name" value="Uridine Diphospho-n-acetylenolpyruvylglucosamine Reductase, domain 2"/>
    <property type="match status" value="1"/>
</dbReference>
<dbReference type="SUPFAM" id="SSF55103">
    <property type="entry name" value="FAD-linked oxidases, C-terminal domain"/>
    <property type="match status" value="1"/>
</dbReference>
<dbReference type="InterPro" id="IPR016171">
    <property type="entry name" value="Vanillyl_alc_oxidase_C-sub2"/>
</dbReference>
<dbReference type="FunFam" id="1.10.45.10:FF:000001">
    <property type="entry name" value="D-lactate dehydrogenase mitochondrial"/>
    <property type="match status" value="1"/>
</dbReference>
<evidence type="ECO:0000313" key="12">
    <source>
        <dbReference type="Proteomes" id="UP000009022"/>
    </source>
</evidence>
<comment type="function">
    <text evidence="8">Catalyzes the oxidation of D-2-hydroxyglutarate (D-2-HG) to alpha-ketoglutarate. Also catalyzes the oxidation of other D-2-hydroxyacids, such as D-malate (D-MAL) and D-lactate (D-LAC). Exhibits high activities towards D-2-HG and D-MAL but a very weak activity towards D-LAC.</text>
</comment>
<dbReference type="SUPFAM" id="SSF56176">
    <property type="entry name" value="FAD-binding/transporter-associated domain-like"/>
    <property type="match status" value="1"/>
</dbReference>
<evidence type="ECO:0000256" key="8">
    <source>
        <dbReference type="ARBA" id="ARBA00045410"/>
    </source>
</evidence>
<dbReference type="InterPro" id="IPR016167">
    <property type="entry name" value="FAD-bd_PCMH_sub1"/>
</dbReference>
<proteinExistence type="inferred from homology"/>
<dbReference type="STRING" id="10228.B3S946"/>
<dbReference type="Proteomes" id="UP000009022">
    <property type="component" value="Unassembled WGS sequence"/>
</dbReference>
<dbReference type="InterPro" id="IPR016166">
    <property type="entry name" value="FAD-bd_PCMH"/>
</dbReference>
<sequence>MIYLPFLNYLYRNFTHIALRPTTTQMVAAIMKHCYKRNLAVVPQGGNTGLVGGGTPVFDEIVLSTSLMDDIINFDPQSGILICQAGCILKNLQDYVGNYGFTMPIDLGARGSCQIGGNLSTNAGGIHFVRYGPLRRYVTGVEVVVLSNGVVLDMITPQPMQDSDFKQLFIGAEGTLAILTKVAIKCVETAKCYSAIMLGCKTHHQVTSVLMDARNVLGHTVSAIEVMDSAAVSVVDSKLGLKCPLSPHPFYALIETFSNDEDQNIDKLSHILSLLENKFGSMESAVSLNQTQLSQLWSVREHITEALKRDGHVYKFDISVPIAKYFDLVDVMRHEIGSYSSTICGFGHLADGNLHLNITSKQYDKLLLNRIETILCDWLVQNGGSISAEHGIGFHKAHLMHGSKSSNSLAMMRSIKAHFDPKNILNPYKVVQV</sequence>
<dbReference type="OrthoDB" id="5332616at2759"/>
<gene>
    <name evidence="11" type="ORF">TRIADDRAFT_31230</name>
</gene>
<dbReference type="InterPro" id="IPR036318">
    <property type="entry name" value="FAD-bd_PCMH-like_sf"/>
</dbReference>
<dbReference type="AlphaFoldDB" id="B3S946"/>